<dbReference type="EMBL" id="FOBB01000007">
    <property type="protein sequence ID" value="SEM93392.1"/>
    <property type="molecule type" value="Genomic_DNA"/>
</dbReference>
<dbReference type="STRING" id="573321.SAMN04488505_10785"/>
<name>A0A1H8CEI9_9BACT</name>
<sequence>MKPSPSKKLLLQKIKISSFSKTVTTGPKEAYIRTVQVCTTPGDTVCFSDFVACNTVLCA</sequence>
<dbReference type="RefSeq" id="WP_143081116.1">
    <property type="nucleotide sequence ID" value="NZ_FOBB01000007.1"/>
</dbReference>
<proteinExistence type="predicted"/>
<evidence type="ECO:0000313" key="2">
    <source>
        <dbReference type="Proteomes" id="UP000198984"/>
    </source>
</evidence>
<organism evidence="1 2">
    <name type="scientific">Chitinophaga rupis</name>
    <dbReference type="NCBI Taxonomy" id="573321"/>
    <lineage>
        <taxon>Bacteria</taxon>
        <taxon>Pseudomonadati</taxon>
        <taxon>Bacteroidota</taxon>
        <taxon>Chitinophagia</taxon>
        <taxon>Chitinophagales</taxon>
        <taxon>Chitinophagaceae</taxon>
        <taxon>Chitinophaga</taxon>
    </lineage>
</organism>
<dbReference type="Proteomes" id="UP000198984">
    <property type="component" value="Unassembled WGS sequence"/>
</dbReference>
<reference evidence="1 2" key="1">
    <citation type="submission" date="2016-10" db="EMBL/GenBank/DDBJ databases">
        <authorList>
            <person name="de Groot N.N."/>
        </authorList>
    </citation>
    <scope>NUCLEOTIDE SEQUENCE [LARGE SCALE GENOMIC DNA]</scope>
    <source>
        <strain evidence="1 2">DSM 21039</strain>
    </source>
</reference>
<protein>
    <submittedName>
        <fullName evidence="1">Uncharacterized protein</fullName>
    </submittedName>
</protein>
<evidence type="ECO:0000313" key="1">
    <source>
        <dbReference type="EMBL" id="SEM93392.1"/>
    </source>
</evidence>
<accession>A0A1H8CEI9</accession>
<dbReference type="AlphaFoldDB" id="A0A1H8CEI9"/>
<keyword evidence="2" id="KW-1185">Reference proteome</keyword>
<gene>
    <name evidence="1" type="ORF">SAMN04488505_10785</name>
</gene>